<proteinExistence type="predicted"/>
<feature type="binding site" evidence="8">
    <location>
        <position position="160"/>
    </location>
    <ligand>
        <name>Zn(2+)</name>
        <dbReference type="ChEBI" id="CHEBI:29105"/>
    </ligand>
</feature>
<comment type="caution">
    <text evidence="12">The sequence shown here is derived from an EMBL/GenBank/DDBJ whole genome shotgun (WGS) entry which is preliminary data.</text>
</comment>
<evidence type="ECO:0000256" key="6">
    <source>
        <dbReference type="PROSITE-ProRule" id="PRU00042"/>
    </source>
</evidence>
<reference evidence="12" key="1">
    <citation type="submission" date="2021-03" db="EMBL/GenBank/DDBJ databases">
        <title>Chromosome level genome of the anhydrobiotic midge Polypedilum vanderplanki.</title>
        <authorList>
            <person name="Yoshida Y."/>
            <person name="Kikawada T."/>
            <person name="Gusev O."/>
        </authorList>
    </citation>
    <scope>NUCLEOTIDE SEQUENCE</scope>
    <source>
        <strain evidence="12">NIAS01</strain>
        <tissue evidence="12">Whole body or cell culture</tissue>
    </source>
</reference>
<accession>A0A9J6BBL0</accession>
<dbReference type="InterPro" id="IPR012934">
    <property type="entry name" value="Znf_AD"/>
</dbReference>
<name>A0A9J6BBL0_POLVA</name>
<dbReference type="PROSITE" id="PS51915">
    <property type="entry name" value="ZAD"/>
    <property type="match status" value="1"/>
</dbReference>
<dbReference type="Gene3D" id="6.20.210.20">
    <property type="entry name" value="THAP domain"/>
    <property type="match status" value="1"/>
</dbReference>
<dbReference type="Pfam" id="PF05485">
    <property type="entry name" value="THAP"/>
    <property type="match status" value="1"/>
</dbReference>
<keyword evidence="4 8" id="KW-0862">Zinc</keyword>
<feature type="binding site" evidence="8">
    <location>
        <position position="113"/>
    </location>
    <ligand>
        <name>Zn(2+)</name>
        <dbReference type="ChEBI" id="CHEBI:29105"/>
    </ligand>
</feature>
<dbReference type="GO" id="GO:0008270">
    <property type="term" value="F:zinc ion binding"/>
    <property type="evidence" value="ECO:0007669"/>
    <property type="project" value="UniProtKB-UniRule"/>
</dbReference>
<dbReference type="Gene3D" id="3.30.160.60">
    <property type="entry name" value="Classic Zinc Finger"/>
    <property type="match status" value="2"/>
</dbReference>
<evidence type="ECO:0000256" key="5">
    <source>
        <dbReference type="ARBA" id="ARBA00023125"/>
    </source>
</evidence>
<dbReference type="InterPro" id="IPR006612">
    <property type="entry name" value="THAP_Znf"/>
</dbReference>
<evidence type="ECO:0000259" key="10">
    <source>
        <dbReference type="PROSITE" id="PS50950"/>
    </source>
</evidence>
<dbReference type="Pfam" id="PF07776">
    <property type="entry name" value="zf-AD"/>
    <property type="match status" value="1"/>
</dbReference>
<dbReference type="PANTHER" id="PTHR24379:SF121">
    <property type="entry name" value="C2H2-TYPE DOMAIN-CONTAINING PROTEIN"/>
    <property type="match status" value="1"/>
</dbReference>
<evidence type="ECO:0000313" key="13">
    <source>
        <dbReference type="Proteomes" id="UP001107558"/>
    </source>
</evidence>
<dbReference type="SMART" id="SM00868">
    <property type="entry name" value="zf-AD"/>
    <property type="match status" value="1"/>
</dbReference>
<feature type="domain" description="ZAD" evidence="11">
    <location>
        <begin position="108"/>
        <end position="187"/>
    </location>
</feature>
<keyword evidence="3 6" id="KW-0863">Zinc-finger</keyword>
<dbReference type="InterPro" id="IPR013087">
    <property type="entry name" value="Znf_C2H2_type"/>
</dbReference>
<dbReference type="PROSITE" id="PS00028">
    <property type="entry name" value="ZINC_FINGER_C2H2_1"/>
    <property type="match status" value="3"/>
</dbReference>
<evidence type="ECO:0000256" key="1">
    <source>
        <dbReference type="ARBA" id="ARBA00022723"/>
    </source>
</evidence>
<organism evidence="12 13">
    <name type="scientific">Polypedilum vanderplanki</name>
    <name type="common">Sleeping chironomid midge</name>
    <dbReference type="NCBI Taxonomy" id="319348"/>
    <lineage>
        <taxon>Eukaryota</taxon>
        <taxon>Metazoa</taxon>
        <taxon>Ecdysozoa</taxon>
        <taxon>Arthropoda</taxon>
        <taxon>Hexapoda</taxon>
        <taxon>Insecta</taxon>
        <taxon>Pterygota</taxon>
        <taxon>Neoptera</taxon>
        <taxon>Endopterygota</taxon>
        <taxon>Diptera</taxon>
        <taxon>Nematocera</taxon>
        <taxon>Chironomoidea</taxon>
        <taxon>Chironomidae</taxon>
        <taxon>Chironominae</taxon>
        <taxon>Polypedilum</taxon>
        <taxon>Polypedilum</taxon>
    </lineage>
</organism>
<keyword evidence="1 8" id="KW-0479">Metal-binding</keyword>
<feature type="domain" description="C2H2-type" evidence="9">
    <location>
        <begin position="468"/>
        <end position="491"/>
    </location>
</feature>
<dbReference type="GO" id="GO:0005634">
    <property type="term" value="C:nucleus"/>
    <property type="evidence" value="ECO:0007669"/>
    <property type="project" value="InterPro"/>
</dbReference>
<keyword evidence="13" id="KW-1185">Reference proteome</keyword>
<dbReference type="PANTHER" id="PTHR24379">
    <property type="entry name" value="KRAB AND ZINC FINGER DOMAIN-CONTAINING"/>
    <property type="match status" value="1"/>
</dbReference>
<feature type="domain" description="THAP-type" evidence="10">
    <location>
        <begin position="1"/>
        <end position="91"/>
    </location>
</feature>
<dbReference type="Gene3D" id="3.40.1800.20">
    <property type="match status" value="1"/>
</dbReference>
<sequence length="607" mass="71030">MPSCCIPGCKSSTHRDGEEISLFKFTRIEKRRELWFDFIEKGTGVRFDGSDFSNEKRICNLHFKDEDMTVKYDDSGICKRYLNKDAVPSIFHRKNKIKNLKSASEIQRVCRICLKKLPTTIENFPINEELPSISLTIIDALNDVIGIELRSHNTYPSQVCAMCHSNILTAYNLKYRVIKTEESLKKMTQNYSHSQMITRSKDVETHPYMGLRRPNKKPAAVDTSNVWMNDLLARIKRGKPHTQTKHEENIEVKKEDNFSMVDIKKEPESAFDEQNFEPEVKIEQPEEEEEGEEPTYLFEAFEMDNNQAGGETTFMVEQPASSPEVTFMSDDDEPAVELSSDDEPLVLKKTARKTSQKKYEQWPELLEKKKQKTASKICKKCNYEANTLLELNRHIDHSSHNCLESYEPKLKCYICNRMFMLQIEKLKHIKKDHAKFVVRECDICEKPLRETAMSYENHMRSHFEPPNFLCVLCGKGYYKANHLHKHKRDVHDDNYWHICDICGLKSKAKILLGVHMRKHTKERPVMCDICSKSLFSSICLIKHKFTVHKTTQRRVFRCEKCDYCFLYKTEFERHIISCDGGTRNPKCYARIRYTDLISARKVVSRMN</sequence>
<evidence type="ECO:0008006" key="14">
    <source>
        <dbReference type="Google" id="ProtNLM"/>
    </source>
</evidence>
<dbReference type="OrthoDB" id="7758866at2759"/>
<protein>
    <recommendedName>
        <fullName evidence="14">Zinc finger protein</fullName>
    </recommendedName>
</protein>
<dbReference type="SMART" id="SM00980">
    <property type="entry name" value="THAP"/>
    <property type="match status" value="1"/>
</dbReference>
<evidence type="ECO:0000256" key="3">
    <source>
        <dbReference type="ARBA" id="ARBA00022771"/>
    </source>
</evidence>
<evidence type="ECO:0000256" key="4">
    <source>
        <dbReference type="ARBA" id="ARBA00022833"/>
    </source>
</evidence>
<dbReference type="PROSITE" id="PS50950">
    <property type="entry name" value="ZF_THAP"/>
    <property type="match status" value="1"/>
</dbReference>
<dbReference type="EMBL" id="JADBJN010000004">
    <property type="protein sequence ID" value="KAG5666923.1"/>
    <property type="molecule type" value="Genomic_DNA"/>
</dbReference>
<dbReference type="InterPro" id="IPR038441">
    <property type="entry name" value="THAP_Znf_sf"/>
</dbReference>
<evidence type="ECO:0000259" key="9">
    <source>
        <dbReference type="PROSITE" id="PS50157"/>
    </source>
</evidence>
<evidence type="ECO:0000256" key="7">
    <source>
        <dbReference type="PROSITE-ProRule" id="PRU00309"/>
    </source>
</evidence>
<evidence type="ECO:0000313" key="12">
    <source>
        <dbReference type="EMBL" id="KAG5666923.1"/>
    </source>
</evidence>
<dbReference type="SUPFAM" id="SSF57667">
    <property type="entry name" value="beta-beta-alpha zinc fingers"/>
    <property type="match status" value="2"/>
</dbReference>
<evidence type="ECO:0000259" key="11">
    <source>
        <dbReference type="PROSITE" id="PS51915"/>
    </source>
</evidence>
<evidence type="ECO:0000256" key="2">
    <source>
        <dbReference type="ARBA" id="ARBA00022737"/>
    </source>
</evidence>
<dbReference type="Proteomes" id="UP001107558">
    <property type="component" value="Chromosome 4"/>
</dbReference>
<feature type="domain" description="C2H2-type" evidence="9">
    <location>
        <begin position="497"/>
        <end position="524"/>
    </location>
</feature>
<gene>
    <name evidence="12" type="ORF">PVAND_014928</name>
</gene>
<feature type="binding site" evidence="8">
    <location>
        <position position="163"/>
    </location>
    <ligand>
        <name>Zn(2+)</name>
        <dbReference type="ChEBI" id="CHEBI:29105"/>
    </ligand>
</feature>
<feature type="binding site" evidence="8">
    <location>
        <position position="110"/>
    </location>
    <ligand>
        <name>Zn(2+)</name>
        <dbReference type="ChEBI" id="CHEBI:29105"/>
    </ligand>
</feature>
<keyword evidence="5 7" id="KW-0238">DNA-binding</keyword>
<keyword evidence="2" id="KW-0677">Repeat</keyword>
<dbReference type="SMART" id="SM00355">
    <property type="entry name" value="ZnF_C2H2"/>
    <property type="match status" value="7"/>
</dbReference>
<dbReference type="AlphaFoldDB" id="A0A9J6BBL0"/>
<dbReference type="InterPro" id="IPR036236">
    <property type="entry name" value="Znf_C2H2_sf"/>
</dbReference>
<dbReference type="GO" id="GO:0003677">
    <property type="term" value="F:DNA binding"/>
    <property type="evidence" value="ECO:0007669"/>
    <property type="project" value="UniProtKB-UniRule"/>
</dbReference>
<dbReference type="PROSITE" id="PS50157">
    <property type="entry name" value="ZINC_FINGER_C2H2_2"/>
    <property type="match status" value="2"/>
</dbReference>
<dbReference type="SUPFAM" id="SSF57716">
    <property type="entry name" value="Glucocorticoid receptor-like (DNA-binding domain)"/>
    <property type="match status" value="2"/>
</dbReference>
<evidence type="ECO:0000256" key="8">
    <source>
        <dbReference type="PROSITE-ProRule" id="PRU01263"/>
    </source>
</evidence>